<name>A0AAD7MV97_9AGAR</name>
<organism evidence="1 2">
    <name type="scientific">Mycena maculata</name>
    <dbReference type="NCBI Taxonomy" id="230809"/>
    <lineage>
        <taxon>Eukaryota</taxon>
        <taxon>Fungi</taxon>
        <taxon>Dikarya</taxon>
        <taxon>Basidiomycota</taxon>
        <taxon>Agaricomycotina</taxon>
        <taxon>Agaricomycetes</taxon>
        <taxon>Agaricomycetidae</taxon>
        <taxon>Agaricales</taxon>
        <taxon>Marasmiineae</taxon>
        <taxon>Mycenaceae</taxon>
        <taxon>Mycena</taxon>
    </lineage>
</organism>
<evidence type="ECO:0000313" key="2">
    <source>
        <dbReference type="Proteomes" id="UP001215280"/>
    </source>
</evidence>
<accession>A0AAD7MV97</accession>
<feature type="non-terminal residue" evidence="1">
    <location>
        <position position="1"/>
    </location>
</feature>
<keyword evidence="2" id="KW-1185">Reference proteome</keyword>
<dbReference type="Proteomes" id="UP001215280">
    <property type="component" value="Unassembled WGS sequence"/>
</dbReference>
<reference evidence="1" key="1">
    <citation type="submission" date="2023-03" db="EMBL/GenBank/DDBJ databases">
        <title>Massive genome expansion in bonnet fungi (Mycena s.s.) driven by repeated elements and novel gene families across ecological guilds.</title>
        <authorList>
            <consortium name="Lawrence Berkeley National Laboratory"/>
            <person name="Harder C.B."/>
            <person name="Miyauchi S."/>
            <person name="Viragh M."/>
            <person name="Kuo A."/>
            <person name="Thoen E."/>
            <person name="Andreopoulos B."/>
            <person name="Lu D."/>
            <person name="Skrede I."/>
            <person name="Drula E."/>
            <person name="Henrissat B."/>
            <person name="Morin E."/>
            <person name="Kohler A."/>
            <person name="Barry K."/>
            <person name="LaButti K."/>
            <person name="Morin E."/>
            <person name="Salamov A."/>
            <person name="Lipzen A."/>
            <person name="Mereny Z."/>
            <person name="Hegedus B."/>
            <person name="Baldrian P."/>
            <person name="Stursova M."/>
            <person name="Weitz H."/>
            <person name="Taylor A."/>
            <person name="Grigoriev I.V."/>
            <person name="Nagy L.G."/>
            <person name="Martin F."/>
            <person name="Kauserud H."/>
        </authorList>
    </citation>
    <scope>NUCLEOTIDE SEQUENCE</scope>
    <source>
        <strain evidence="1">CBHHK188m</strain>
    </source>
</reference>
<dbReference type="AlphaFoldDB" id="A0AAD7MV97"/>
<gene>
    <name evidence="1" type="ORF">DFH07DRAFT_688256</name>
</gene>
<dbReference type="EMBL" id="JARJLG010000163">
    <property type="protein sequence ID" value="KAJ7734199.1"/>
    <property type="molecule type" value="Genomic_DNA"/>
</dbReference>
<evidence type="ECO:0000313" key="1">
    <source>
        <dbReference type="EMBL" id="KAJ7734199.1"/>
    </source>
</evidence>
<sequence length="113" mass="13148">SIVCEACWNIYLLREFCNAINHNRDKPHARAKFTPKIHANPIQSRIMARYHGLEEFLAKRSELSPFARFAIAVGEGKYKDNKVFLGLVETMQMATEREIRGVGMRNFKYPLEF</sequence>
<protein>
    <submittedName>
        <fullName evidence="1">Uncharacterized protein</fullName>
    </submittedName>
</protein>
<proteinExistence type="predicted"/>
<comment type="caution">
    <text evidence="1">The sequence shown here is derived from an EMBL/GenBank/DDBJ whole genome shotgun (WGS) entry which is preliminary data.</text>
</comment>
<feature type="non-terminal residue" evidence="1">
    <location>
        <position position="113"/>
    </location>
</feature>